<feature type="domain" description="Calcium-dependent cell adhesion molecule 1 membrane-binding" evidence="1">
    <location>
        <begin position="9"/>
        <end position="111"/>
    </location>
</feature>
<dbReference type="InterPro" id="IPR029283">
    <property type="entry name" value="Membrane-bd"/>
</dbReference>
<dbReference type="InterPro" id="IPR038423">
    <property type="entry name" value="CAD_C_sf"/>
</dbReference>
<evidence type="ECO:0000313" key="4">
    <source>
        <dbReference type="Proteomes" id="UP001177595"/>
    </source>
</evidence>
<dbReference type="RefSeq" id="WP_280625382.1">
    <property type="nucleotide sequence ID" value="NZ_CP123498.1"/>
</dbReference>
<evidence type="ECO:0000259" key="1">
    <source>
        <dbReference type="Pfam" id="PF14564"/>
    </source>
</evidence>
<evidence type="ECO:0000313" key="3">
    <source>
        <dbReference type="EMBL" id="WGM01997.1"/>
    </source>
</evidence>
<evidence type="ECO:0000313" key="2">
    <source>
        <dbReference type="EMBL" id="WGL94953.1"/>
    </source>
</evidence>
<organism evidence="3 4">
    <name type="scientific">Arsenophonus nasoniae</name>
    <name type="common">son-killer infecting Nasonia vitripennis</name>
    <dbReference type="NCBI Taxonomy" id="638"/>
    <lineage>
        <taxon>Bacteria</taxon>
        <taxon>Pseudomonadati</taxon>
        <taxon>Pseudomonadota</taxon>
        <taxon>Gammaproteobacteria</taxon>
        <taxon>Enterobacterales</taxon>
        <taxon>Morganellaceae</taxon>
        <taxon>Arsenophonus</taxon>
    </lineage>
</organism>
<dbReference type="EMBL" id="CP123504">
    <property type="protein sequence ID" value="WGM01997.1"/>
    <property type="molecule type" value="Genomic_DNA"/>
</dbReference>
<dbReference type="Pfam" id="PF14564">
    <property type="entry name" value="Membrane_bind"/>
    <property type="match status" value="1"/>
</dbReference>
<dbReference type="EMBL" id="CP123498">
    <property type="protein sequence ID" value="WGL94953.1"/>
    <property type="molecule type" value="Genomic_DNA"/>
</dbReference>
<dbReference type="Proteomes" id="UP001177597">
    <property type="component" value="Chromosome"/>
</dbReference>
<name>A0AA95GXI6_9GAMM</name>
<dbReference type="Gene3D" id="2.60.40.1720">
    <property type="entry name" value="Calcium-dependent cell adhesion molecule-1"/>
    <property type="match status" value="1"/>
</dbReference>
<reference evidence="3" key="1">
    <citation type="submission" date="2023-04" db="EMBL/GenBank/DDBJ databases">
        <title>Genome dynamics across the evolutionary transition to endosymbiosis.</title>
        <authorList>
            <person name="Siozios S."/>
            <person name="Nadal-Jimenez P."/>
            <person name="Azagi T."/>
            <person name="Sprong H."/>
            <person name="Frost C.L."/>
            <person name="Parratt S.R."/>
            <person name="Taylor G."/>
            <person name="Brettell L."/>
            <person name="Lew K.C."/>
            <person name="Croft L."/>
            <person name="King K.C."/>
            <person name="Brockhurst M.A."/>
            <person name="Hypsa V."/>
            <person name="Novakova E."/>
            <person name="Darby A.C."/>
            <person name="Hurst G.D.D."/>
        </authorList>
    </citation>
    <scope>NUCLEOTIDE SEQUENCE</scope>
    <source>
        <strain evidence="2">AIh</strain>
        <strain evidence="3">APv</strain>
    </source>
</reference>
<dbReference type="AlphaFoldDB" id="A0AA95GXI6"/>
<dbReference type="Proteomes" id="UP001177595">
    <property type="component" value="Chromosome"/>
</dbReference>
<sequence>MSNNQEQLAIRFLNKTGDGFPYRAFIRVHGIDEAAYIDSDKDFVTVGKILDDNMQHVAHLVIYDRYNLVKFNTATYFEYNATENQIEVNSDTLPLELEFERVDGFRFNLLLKNDD</sequence>
<accession>A0AA95GXI6</accession>
<gene>
    <name evidence="2" type="ORF">QE207_14970</name>
    <name evidence="3" type="ORF">QE210_02380</name>
</gene>
<proteinExistence type="predicted"/>
<protein>
    <recommendedName>
        <fullName evidence="1">Calcium-dependent cell adhesion molecule 1 membrane-binding domain-containing protein</fullName>
    </recommendedName>
</protein>